<dbReference type="InterPro" id="IPR056884">
    <property type="entry name" value="NPHP3-like_N"/>
</dbReference>
<dbReference type="Pfam" id="PF17100">
    <property type="entry name" value="NACHT_N"/>
    <property type="match status" value="1"/>
</dbReference>
<feature type="compositionally biased region" description="Low complexity" evidence="2">
    <location>
        <begin position="88"/>
        <end position="101"/>
    </location>
</feature>
<keyword evidence="7" id="KW-1185">Reference proteome</keyword>
<evidence type="ECO:0000313" key="7">
    <source>
        <dbReference type="Proteomes" id="UP000191342"/>
    </source>
</evidence>
<dbReference type="InterPro" id="IPR031359">
    <property type="entry name" value="NACHT_N"/>
</dbReference>
<protein>
    <submittedName>
        <fullName evidence="6">Uncharacterized protein</fullName>
    </submittedName>
</protein>
<feature type="domain" description="Nephrocystin 3-like N-terminal" evidence="5">
    <location>
        <begin position="391"/>
        <end position="564"/>
    </location>
</feature>
<name>A0A1V6SZT5_9EURO</name>
<evidence type="ECO:0000259" key="3">
    <source>
        <dbReference type="Pfam" id="PF17100"/>
    </source>
</evidence>
<evidence type="ECO:0000313" key="6">
    <source>
        <dbReference type="EMBL" id="OQE19230.1"/>
    </source>
</evidence>
<dbReference type="OrthoDB" id="163438at2759"/>
<feature type="compositionally biased region" description="Polar residues" evidence="2">
    <location>
        <begin position="28"/>
        <end position="51"/>
    </location>
</feature>
<dbReference type="InterPro" id="IPR027417">
    <property type="entry name" value="P-loop_NTPase"/>
</dbReference>
<dbReference type="PANTHER" id="PTHR10039:SF17">
    <property type="entry name" value="FUNGAL STAND N-TERMINAL GOODBYE DOMAIN-CONTAINING PROTEIN-RELATED"/>
    <property type="match status" value="1"/>
</dbReference>
<evidence type="ECO:0000256" key="2">
    <source>
        <dbReference type="SAM" id="MobiDB-lite"/>
    </source>
</evidence>
<evidence type="ECO:0000259" key="4">
    <source>
        <dbReference type="Pfam" id="PF22939"/>
    </source>
</evidence>
<feature type="compositionally biased region" description="Polar residues" evidence="2">
    <location>
        <begin position="59"/>
        <end position="76"/>
    </location>
</feature>
<feature type="region of interest" description="Disordered" evidence="2">
    <location>
        <begin position="1"/>
        <end position="106"/>
    </location>
</feature>
<reference evidence="7" key="1">
    <citation type="journal article" date="2017" name="Nat. Microbiol.">
        <title>Global analysis of biosynthetic gene clusters reveals vast potential of secondary metabolite production in Penicillium species.</title>
        <authorList>
            <person name="Nielsen J.C."/>
            <person name="Grijseels S."/>
            <person name="Prigent S."/>
            <person name="Ji B."/>
            <person name="Dainat J."/>
            <person name="Nielsen K.F."/>
            <person name="Frisvad J.C."/>
            <person name="Workman M."/>
            <person name="Nielsen J."/>
        </authorList>
    </citation>
    <scope>NUCLEOTIDE SEQUENCE [LARGE SCALE GENOMIC DNA]</scope>
    <source>
        <strain evidence="7">IBT 14082</strain>
    </source>
</reference>
<dbReference type="Pfam" id="PF24883">
    <property type="entry name" value="NPHP3_N"/>
    <property type="match status" value="1"/>
</dbReference>
<proteinExistence type="predicted"/>
<feature type="domain" description="GPI inositol-deacylase winged helix" evidence="4">
    <location>
        <begin position="681"/>
        <end position="768"/>
    </location>
</feature>
<dbReference type="PANTHER" id="PTHR10039">
    <property type="entry name" value="AMELOGENIN"/>
    <property type="match status" value="1"/>
</dbReference>
<dbReference type="Gene3D" id="3.40.50.300">
    <property type="entry name" value="P-loop containing nucleotide triphosphate hydrolases"/>
    <property type="match status" value="1"/>
</dbReference>
<dbReference type="AlphaFoldDB" id="A0A1V6SZT5"/>
<dbReference type="EMBL" id="MLQL01000019">
    <property type="protein sequence ID" value="OQE19230.1"/>
    <property type="molecule type" value="Genomic_DNA"/>
</dbReference>
<dbReference type="Pfam" id="PF22939">
    <property type="entry name" value="WHD_GPIID"/>
    <property type="match status" value="1"/>
</dbReference>
<comment type="caution">
    <text evidence="6">The sequence shown here is derived from an EMBL/GenBank/DDBJ whole genome shotgun (WGS) entry which is preliminary data.</text>
</comment>
<keyword evidence="1" id="KW-0677">Repeat</keyword>
<feature type="domain" description="NWD NACHT-NTPase N-terminal" evidence="3">
    <location>
        <begin position="107"/>
        <end position="310"/>
    </location>
</feature>
<organism evidence="6 7">
    <name type="scientific">Penicillium flavigenum</name>
    <dbReference type="NCBI Taxonomy" id="254877"/>
    <lineage>
        <taxon>Eukaryota</taxon>
        <taxon>Fungi</taxon>
        <taxon>Dikarya</taxon>
        <taxon>Ascomycota</taxon>
        <taxon>Pezizomycotina</taxon>
        <taxon>Eurotiomycetes</taxon>
        <taxon>Eurotiomycetidae</taxon>
        <taxon>Eurotiales</taxon>
        <taxon>Aspergillaceae</taxon>
        <taxon>Penicillium</taxon>
    </lineage>
</organism>
<evidence type="ECO:0000259" key="5">
    <source>
        <dbReference type="Pfam" id="PF24883"/>
    </source>
</evidence>
<dbReference type="InterPro" id="IPR054471">
    <property type="entry name" value="GPIID_WHD"/>
</dbReference>
<dbReference type="Proteomes" id="UP000191342">
    <property type="component" value="Unassembled WGS sequence"/>
</dbReference>
<sequence length="843" mass="95274">MGRLKEWAKNRLQRTKSTNGAHGDCLNVSPTAESNASDPSALSATENSVKTTGPPGNIDQLSKPDSVNCNATTVSSLPEFPQTEKIIPDPSSSHTTPTSSSESDDPWELAYGILQAREPKLVEAYQAHLRLAQHDNSVHTNLSNPRSVQSVMTKLLEDREKNQWRISLLGKDVKIREQTEKLAKFLLWADPVVKSAVSTQPYAALAWAGVSLLLPLLSSSTTSNLAMLKGFDPIHSIQIYWDIFEKNYLQSEHREEYQDLLEPLAALYSHIIEYQARAICHLSKAQLSRAWVNIAGESDWNEVISKIESSSDACSSNLSHYVLEETRNNRDSLLQEIRESRSILDEICNVLKADTSRNQKNYEDQNERNLLQALASTYEDDKNYNPLRVPGTCEWFFQGNEFRNWRDSDGSTLLWISAGPGCGKSVLSRTLIDENRLSTNVTTSTICYFFFKDGDERRMSATNALCALLHQLFTRDPTGTLIQKAVIRHKNHGANLAHNFSELWDLFIECVSSPELGEVVCLLDALDEGNVKSMQEMLCNLKELYSKPEFSSSTSKLKFLITSRPYDDLEPSFDDFPDTSAYLHFDGDDKSAEISHDIDLVIDAKLQKVARHFRESDRQMISKQIKDMENRTYLWLHLTFDIIEQSPSEYSRRSDVKELLSGLPSKVSDAYEKILDRSGNELRTKTLLEIVLAASRPLTLDEANMALIMALSKNGFDSYDSLKADLWSQDKFKSVVKNLCGLLINVYDSKLFFIHLTAREFLTDPDRSGKWKGRLNMTQSHKTMALVCLSCLSHLGGQGSAMEIRTRFPFAQYSAENWMHQSRPTETEDEVLDSVLKLLLQQT</sequence>
<gene>
    <name evidence="6" type="ORF">PENFLA_c019G00926</name>
</gene>
<dbReference type="STRING" id="254877.A0A1V6SZT5"/>
<evidence type="ECO:0000256" key="1">
    <source>
        <dbReference type="ARBA" id="ARBA00022737"/>
    </source>
</evidence>
<accession>A0A1V6SZT5</accession>